<reference evidence="1" key="1">
    <citation type="journal article" date="2014" name="Front. Microbiol.">
        <title>High frequency of phylogenetically diverse reductive dehalogenase-homologous genes in deep subseafloor sedimentary metagenomes.</title>
        <authorList>
            <person name="Kawai M."/>
            <person name="Futagami T."/>
            <person name="Toyoda A."/>
            <person name="Takaki Y."/>
            <person name="Nishi S."/>
            <person name="Hori S."/>
            <person name="Arai W."/>
            <person name="Tsubouchi T."/>
            <person name="Morono Y."/>
            <person name="Uchiyama I."/>
            <person name="Ito T."/>
            <person name="Fujiyama A."/>
            <person name="Inagaki F."/>
            <person name="Takami H."/>
        </authorList>
    </citation>
    <scope>NUCLEOTIDE SEQUENCE</scope>
    <source>
        <strain evidence="1">Expedition CK06-06</strain>
    </source>
</reference>
<evidence type="ECO:0000313" key="1">
    <source>
        <dbReference type="EMBL" id="GAJ14591.1"/>
    </source>
</evidence>
<sequence length="44" mass="5097">MIIEWKTGIYSQNQNYYGTGVNPDWLSAEFIARLLKIAVITSQY</sequence>
<protein>
    <submittedName>
        <fullName evidence="1">Uncharacterized protein</fullName>
    </submittedName>
</protein>
<name>X1VHZ1_9ZZZZ</name>
<proteinExistence type="predicted"/>
<accession>X1VHZ1</accession>
<dbReference type="AlphaFoldDB" id="X1VHZ1"/>
<feature type="non-terminal residue" evidence="1">
    <location>
        <position position="44"/>
    </location>
</feature>
<gene>
    <name evidence="1" type="ORF">S12H4_51541</name>
</gene>
<dbReference type="EMBL" id="BARW01032583">
    <property type="protein sequence ID" value="GAJ14591.1"/>
    <property type="molecule type" value="Genomic_DNA"/>
</dbReference>
<comment type="caution">
    <text evidence="1">The sequence shown here is derived from an EMBL/GenBank/DDBJ whole genome shotgun (WGS) entry which is preliminary data.</text>
</comment>
<organism evidence="1">
    <name type="scientific">marine sediment metagenome</name>
    <dbReference type="NCBI Taxonomy" id="412755"/>
    <lineage>
        <taxon>unclassified sequences</taxon>
        <taxon>metagenomes</taxon>
        <taxon>ecological metagenomes</taxon>
    </lineage>
</organism>